<dbReference type="GO" id="GO:0006352">
    <property type="term" value="P:DNA-templated transcription initiation"/>
    <property type="evidence" value="ECO:0007669"/>
    <property type="project" value="InterPro"/>
</dbReference>
<dbReference type="CDD" id="cd06171">
    <property type="entry name" value="Sigma70_r4"/>
    <property type="match status" value="1"/>
</dbReference>
<dbReference type="InterPro" id="IPR013249">
    <property type="entry name" value="RNA_pol_sigma70_r4_t2"/>
</dbReference>
<dbReference type="SUPFAM" id="SSF88946">
    <property type="entry name" value="Sigma2 domain of RNA polymerase sigma factors"/>
    <property type="match status" value="1"/>
</dbReference>
<protein>
    <submittedName>
        <fullName evidence="7">RNA polymerase, sigma-24 subunit, ECF subfamily</fullName>
    </submittedName>
</protein>
<dbReference type="Pfam" id="PF08281">
    <property type="entry name" value="Sigma70_r4_2"/>
    <property type="match status" value="1"/>
</dbReference>
<dbReference type="NCBIfam" id="NF008888">
    <property type="entry name" value="PRK11922.1"/>
    <property type="match status" value="1"/>
</dbReference>
<dbReference type="SUPFAM" id="SSF88659">
    <property type="entry name" value="Sigma3 and sigma4 domains of RNA polymerase sigma factors"/>
    <property type="match status" value="1"/>
</dbReference>
<evidence type="ECO:0000259" key="5">
    <source>
        <dbReference type="Pfam" id="PF04542"/>
    </source>
</evidence>
<dbReference type="GO" id="GO:0016987">
    <property type="term" value="F:sigma factor activity"/>
    <property type="evidence" value="ECO:0007669"/>
    <property type="project" value="UniProtKB-KW"/>
</dbReference>
<dbReference type="InterPro" id="IPR013324">
    <property type="entry name" value="RNA_pol_sigma_r3/r4-like"/>
</dbReference>
<feature type="domain" description="RNA polymerase sigma factor 70 region 4 type 2" evidence="6">
    <location>
        <begin position="147"/>
        <end position="197"/>
    </location>
</feature>
<sequence>MTETAKLPSMSAADHADNADDDHAIVRRIVAGDRAAFEVLMRRHNRRLYRLARATLRDDAEAEDALQDAYLRAYRSLSQFRGDAALSTWLSRLVLNECYGRLRRHARRENVVPIVSSNTADIDIEAMHPSDSEPPDSAVARAEMRALIERKLDELPASFRTVFILRSVEELSVEETAQCLEIAEATVRSRHFRAKSLLRESLAREIDVAGSELFGFAGARCDRIVANVMSRIGKRDGTDRSD</sequence>
<dbReference type="Gene3D" id="1.10.1740.10">
    <property type="match status" value="1"/>
</dbReference>
<proteinExistence type="inferred from homology"/>
<evidence type="ECO:0000313" key="7">
    <source>
        <dbReference type="EMBL" id="EDT10530.1"/>
    </source>
</evidence>
<keyword evidence="4" id="KW-0804">Transcription</keyword>
<keyword evidence="8" id="KW-1185">Reference proteome</keyword>
<dbReference type="GO" id="GO:0003677">
    <property type="term" value="F:DNA binding"/>
    <property type="evidence" value="ECO:0007669"/>
    <property type="project" value="InterPro"/>
</dbReference>
<comment type="caution">
    <text evidence="7">The sequence shown here is derived from an EMBL/GenBank/DDBJ whole genome shotgun (WGS) entry which is preliminary data.</text>
</comment>
<evidence type="ECO:0000259" key="6">
    <source>
        <dbReference type="Pfam" id="PF08281"/>
    </source>
</evidence>
<dbReference type="Gene3D" id="1.10.10.10">
    <property type="entry name" value="Winged helix-like DNA-binding domain superfamily/Winged helix DNA-binding domain"/>
    <property type="match status" value="1"/>
</dbReference>
<dbReference type="RefSeq" id="WP_006049241.1">
    <property type="nucleotide sequence ID" value="NZ_ABLD01000006.1"/>
</dbReference>
<dbReference type="PANTHER" id="PTHR43133">
    <property type="entry name" value="RNA POLYMERASE ECF-TYPE SIGMA FACTO"/>
    <property type="match status" value="1"/>
</dbReference>
<dbReference type="PANTHER" id="PTHR43133:SF51">
    <property type="entry name" value="RNA POLYMERASE SIGMA FACTOR"/>
    <property type="match status" value="1"/>
</dbReference>
<evidence type="ECO:0000256" key="4">
    <source>
        <dbReference type="ARBA" id="ARBA00023163"/>
    </source>
</evidence>
<dbReference type="InterPro" id="IPR036388">
    <property type="entry name" value="WH-like_DNA-bd_sf"/>
</dbReference>
<reference evidence="7 8" key="1">
    <citation type="submission" date="2008-03" db="EMBL/GenBank/DDBJ databases">
        <title>Sequencing of the draft genome and assembly of Burkholderia graminis C4D1M.</title>
        <authorList>
            <consortium name="US DOE Joint Genome Institute (JGI-PGF)"/>
            <person name="Copeland A."/>
            <person name="Lucas S."/>
            <person name="Lapidus A."/>
            <person name="Glavina del Rio T."/>
            <person name="Dalin E."/>
            <person name="Tice H."/>
            <person name="Bruce D."/>
            <person name="Goodwin L."/>
            <person name="Pitluck S."/>
            <person name="Larimer F."/>
            <person name="Land M.L."/>
            <person name="Hauser L."/>
            <person name="Tiedje J."/>
            <person name="Richardson P."/>
        </authorList>
    </citation>
    <scope>NUCLEOTIDE SEQUENCE [LARGE SCALE GENOMIC DNA]</scope>
    <source>
        <strain evidence="8">ATCC 700544 / DSM 17151 / LMG 18924 / NCIMB 13744 / C4D1M</strain>
    </source>
</reference>
<gene>
    <name evidence="7" type="ORF">BgramDRAFT_2680</name>
</gene>
<keyword evidence="3" id="KW-0731">Sigma factor</keyword>
<evidence type="ECO:0000313" key="8">
    <source>
        <dbReference type="Proteomes" id="UP000005045"/>
    </source>
</evidence>
<dbReference type="InterPro" id="IPR039425">
    <property type="entry name" value="RNA_pol_sigma-70-like"/>
</dbReference>
<dbReference type="AlphaFoldDB" id="B1FZU3"/>
<dbReference type="InterPro" id="IPR014284">
    <property type="entry name" value="RNA_pol_sigma-70_dom"/>
</dbReference>
<evidence type="ECO:0000256" key="2">
    <source>
        <dbReference type="ARBA" id="ARBA00023015"/>
    </source>
</evidence>
<dbReference type="NCBIfam" id="TIGR02937">
    <property type="entry name" value="sigma70-ECF"/>
    <property type="match status" value="1"/>
</dbReference>
<dbReference type="OrthoDB" id="9780326at2"/>
<keyword evidence="2" id="KW-0805">Transcription regulation</keyword>
<dbReference type="InterPro" id="IPR013325">
    <property type="entry name" value="RNA_pol_sigma_r2"/>
</dbReference>
<dbReference type="Pfam" id="PF04542">
    <property type="entry name" value="Sigma70_r2"/>
    <property type="match status" value="1"/>
</dbReference>
<dbReference type="InterPro" id="IPR007627">
    <property type="entry name" value="RNA_pol_sigma70_r2"/>
</dbReference>
<dbReference type="Proteomes" id="UP000005045">
    <property type="component" value="Unassembled WGS sequence"/>
</dbReference>
<evidence type="ECO:0000256" key="3">
    <source>
        <dbReference type="ARBA" id="ARBA00023082"/>
    </source>
</evidence>
<evidence type="ECO:0000256" key="1">
    <source>
        <dbReference type="ARBA" id="ARBA00010641"/>
    </source>
</evidence>
<accession>B1FZU3</accession>
<feature type="domain" description="RNA polymerase sigma-70 region 2" evidence="5">
    <location>
        <begin position="40"/>
        <end position="108"/>
    </location>
</feature>
<comment type="similarity">
    <text evidence="1">Belongs to the sigma-70 factor family. ECF subfamily.</text>
</comment>
<name>B1FZU3_PARG4</name>
<dbReference type="EMBL" id="ABLD01000006">
    <property type="protein sequence ID" value="EDT10530.1"/>
    <property type="molecule type" value="Genomic_DNA"/>
</dbReference>
<organism evidence="7 8">
    <name type="scientific">Paraburkholderia graminis (strain ATCC 700544 / DSM 17151 / LMG 18924 / NCIMB 13744 / C4D1M)</name>
    <dbReference type="NCBI Taxonomy" id="396598"/>
    <lineage>
        <taxon>Bacteria</taxon>
        <taxon>Pseudomonadati</taxon>
        <taxon>Pseudomonadota</taxon>
        <taxon>Betaproteobacteria</taxon>
        <taxon>Burkholderiales</taxon>
        <taxon>Burkholderiaceae</taxon>
        <taxon>Paraburkholderia</taxon>
    </lineage>
</organism>